<dbReference type="PANTHER" id="PTHR43085:SF57">
    <property type="entry name" value="CARBOHYDRATE KINASE PFKB DOMAIN-CONTAINING PROTEIN"/>
    <property type="match status" value="1"/>
</dbReference>
<keyword evidence="3 5" id="KW-0418">Kinase</keyword>
<dbReference type="EMBL" id="PYAW01000002">
    <property type="protein sequence ID" value="PSL47912.1"/>
    <property type="molecule type" value="Genomic_DNA"/>
</dbReference>
<evidence type="ECO:0000259" key="4">
    <source>
        <dbReference type="Pfam" id="PF00294"/>
    </source>
</evidence>
<evidence type="ECO:0000256" key="1">
    <source>
        <dbReference type="ARBA" id="ARBA00010688"/>
    </source>
</evidence>
<dbReference type="Gene3D" id="3.40.1190.20">
    <property type="match status" value="1"/>
</dbReference>
<dbReference type="AlphaFoldDB" id="A0A2P8HNW6"/>
<organism evidence="5 6">
    <name type="scientific">Chitinophaga niastensis</name>
    <dbReference type="NCBI Taxonomy" id="536980"/>
    <lineage>
        <taxon>Bacteria</taxon>
        <taxon>Pseudomonadati</taxon>
        <taxon>Bacteroidota</taxon>
        <taxon>Chitinophagia</taxon>
        <taxon>Chitinophagales</taxon>
        <taxon>Chitinophagaceae</taxon>
        <taxon>Chitinophaga</taxon>
    </lineage>
</organism>
<dbReference type="GO" id="GO:0016301">
    <property type="term" value="F:kinase activity"/>
    <property type="evidence" value="ECO:0007669"/>
    <property type="project" value="UniProtKB-KW"/>
</dbReference>
<dbReference type="Proteomes" id="UP000240971">
    <property type="component" value="Unassembled WGS sequence"/>
</dbReference>
<sequence length="296" mass="32521">MIHQVVCFGEMLWDIMPDKELPGGAVMNVAYNLQKLGDAVSLVSRVGKDDRGKALLDMLAGYGLNTSLIQVDNMHETGKVYADMTNPHDVHYDIVYPVAWDFISWEPALANLLQQTSSGYLVFGSLCSRHDISRKTLEHALATDVIKVLDINLRAPHYSQPHIEWLLQHAHILKLNITELELISGWYGLFNDKESAVRGLSARFNIPAIVVTMGGDGAMLFMDDTCHYQPGIAVTVADTIGSGDAFLAGLLHSLLHQRPTKECLAFANALGALVASYPGGCPDYQVKEIGEMMKIV</sequence>
<name>A0A2P8HNW6_CHINA</name>
<reference evidence="5 6" key="1">
    <citation type="submission" date="2018-03" db="EMBL/GenBank/DDBJ databases">
        <title>Genomic Encyclopedia of Archaeal and Bacterial Type Strains, Phase II (KMG-II): from individual species to whole genera.</title>
        <authorList>
            <person name="Goeker M."/>
        </authorList>
    </citation>
    <scope>NUCLEOTIDE SEQUENCE [LARGE SCALE GENOMIC DNA]</scope>
    <source>
        <strain evidence="5 6">DSM 24859</strain>
    </source>
</reference>
<evidence type="ECO:0000256" key="2">
    <source>
        <dbReference type="ARBA" id="ARBA00022679"/>
    </source>
</evidence>
<dbReference type="CDD" id="cd01167">
    <property type="entry name" value="bac_FRK"/>
    <property type="match status" value="1"/>
</dbReference>
<protein>
    <submittedName>
        <fullName evidence="5">Fructokinase</fullName>
    </submittedName>
</protein>
<keyword evidence="6" id="KW-1185">Reference proteome</keyword>
<accession>A0A2P8HNW6</accession>
<dbReference type="InterPro" id="IPR002173">
    <property type="entry name" value="Carboh/pur_kinase_PfkB_CS"/>
</dbReference>
<dbReference type="SUPFAM" id="SSF53613">
    <property type="entry name" value="Ribokinase-like"/>
    <property type="match status" value="1"/>
</dbReference>
<comment type="similarity">
    <text evidence="1">Belongs to the carbohydrate kinase PfkB family.</text>
</comment>
<dbReference type="RefSeq" id="WP_245898699.1">
    <property type="nucleotide sequence ID" value="NZ_PYAW01000002.1"/>
</dbReference>
<proteinExistence type="inferred from homology"/>
<dbReference type="PANTHER" id="PTHR43085">
    <property type="entry name" value="HEXOKINASE FAMILY MEMBER"/>
    <property type="match status" value="1"/>
</dbReference>
<gene>
    <name evidence="5" type="ORF">CLV51_102772</name>
</gene>
<feature type="domain" description="Carbohydrate kinase PfkB" evidence="4">
    <location>
        <begin position="21"/>
        <end position="281"/>
    </location>
</feature>
<dbReference type="InterPro" id="IPR050306">
    <property type="entry name" value="PfkB_Carbo_kinase"/>
</dbReference>
<comment type="caution">
    <text evidence="5">The sequence shown here is derived from an EMBL/GenBank/DDBJ whole genome shotgun (WGS) entry which is preliminary data.</text>
</comment>
<evidence type="ECO:0000256" key="3">
    <source>
        <dbReference type="ARBA" id="ARBA00022777"/>
    </source>
</evidence>
<evidence type="ECO:0000313" key="6">
    <source>
        <dbReference type="Proteomes" id="UP000240971"/>
    </source>
</evidence>
<evidence type="ECO:0000313" key="5">
    <source>
        <dbReference type="EMBL" id="PSL47912.1"/>
    </source>
</evidence>
<dbReference type="InterPro" id="IPR029056">
    <property type="entry name" value="Ribokinase-like"/>
</dbReference>
<dbReference type="InterPro" id="IPR011611">
    <property type="entry name" value="PfkB_dom"/>
</dbReference>
<dbReference type="Pfam" id="PF00294">
    <property type="entry name" value="PfkB"/>
    <property type="match status" value="1"/>
</dbReference>
<keyword evidence="2" id="KW-0808">Transferase</keyword>
<dbReference type="PROSITE" id="PS00584">
    <property type="entry name" value="PFKB_KINASES_2"/>
    <property type="match status" value="1"/>
</dbReference>